<organism evidence="2 3">
    <name type="scientific">Bittarella massiliensis</name>
    <name type="common">ex Durand et al. 2017</name>
    <dbReference type="NCBI Taxonomy" id="1720313"/>
    <lineage>
        <taxon>Bacteria</taxon>
        <taxon>Bacillati</taxon>
        <taxon>Bacillota</taxon>
        <taxon>Clostridia</taxon>
        <taxon>Eubacteriales</taxon>
        <taxon>Oscillospiraceae</taxon>
        <taxon>Bittarella (ex Durand et al. 2017)</taxon>
    </lineage>
</organism>
<dbReference type="EMBL" id="FQVY01000004">
    <property type="protein sequence ID" value="SHG51522.1"/>
    <property type="molecule type" value="Genomic_DNA"/>
</dbReference>
<evidence type="ECO:0000313" key="2">
    <source>
        <dbReference type="EMBL" id="SHG51522.1"/>
    </source>
</evidence>
<reference evidence="2" key="1">
    <citation type="submission" date="2016-11" db="EMBL/GenBank/DDBJ databases">
        <authorList>
            <person name="Varghese N."/>
            <person name="Submissions S."/>
        </authorList>
    </citation>
    <scope>NUCLEOTIDE SEQUENCE</scope>
    <source>
        <strain evidence="2">DSM 4029</strain>
    </source>
</reference>
<name>A0AAQ1MFE9_9FIRM</name>
<evidence type="ECO:0000313" key="4">
    <source>
        <dbReference type="Proteomes" id="UP000474718"/>
    </source>
</evidence>
<protein>
    <submittedName>
        <fullName evidence="2">Uncharacterized protein</fullName>
    </submittedName>
</protein>
<gene>
    <name evidence="1" type="ORF">GT747_07965</name>
    <name evidence="2" type="ORF">SAMN05444424_2625</name>
</gene>
<comment type="caution">
    <text evidence="2">The sequence shown here is derived from an EMBL/GenBank/DDBJ whole genome shotgun (WGS) entry which is preliminary data.</text>
</comment>
<evidence type="ECO:0000313" key="1">
    <source>
        <dbReference type="EMBL" id="MZL69688.1"/>
    </source>
</evidence>
<dbReference type="RefSeq" id="WP_021661129.1">
    <property type="nucleotide sequence ID" value="NZ_FQVY01000004.1"/>
</dbReference>
<accession>A0AAQ1MFE9</accession>
<dbReference type="AlphaFoldDB" id="A0AAQ1MFE9"/>
<keyword evidence="4" id="KW-1185">Reference proteome</keyword>
<evidence type="ECO:0000313" key="3">
    <source>
        <dbReference type="Proteomes" id="UP000184089"/>
    </source>
</evidence>
<dbReference type="Proteomes" id="UP000474718">
    <property type="component" value="Unassembled WGS sequence"/>
</dbReference>
<reference evidence="1 4" key="3">
    <citation type="journal article" date="2019" name="Nat. Med.">
        <title>A library of human gut bacterial isolates paired with longitudinal multiomics data enables mechanistic microbiome research.</title>
        <authorList>
            <person name="Poyet M."/>
            <person name="Groussin M."/>
            <person name="Gibbons S.M."/>
            <person name="Avila-Pacheco J."/>
            <person name="Jiang X."/>
            <person name="Kearney S.M."/>
            <person name="Perrotta A.R."/>
            <person name="Berdy B."/>
            <person name="Zhao S."/>
            <person name="Lieberman T.D."/>
            <person name="Swanson P.K."/>
            <person name="Smith M."/>
            <person name="Roesemann S."/>
            <person name="Alexander J.E."/>
            <person name="Rich S.A."/>
            <person name="Livny J."/>
            <person name="Vlamakis H."/>
            <person name="Clish C."/>
            <person name="Bullock K."/>
            <person name="Deik A."/>
            <person name="Scott J."/>
            <person name="Pierce K.A."/>
            <person name="Xavier R.J."/>
            <person name="Alm E.J."/>
        </authorList>
    </citation>
    <scope>NUCLEOTIDE SEQUENCE [LARGE SCALE GENOMIC DNA]</scope>
    <source>
        <strain evidence="1 4">BIOML-A2</strain>
    </source>
</reference>
<reference evidence="3" key="2">
    <citation type="submission" date="2016-11" db="EMBL/GenBank/DDBJ databases">
        <authorList>
            <person name="Jaros S."/>
            <person name="Januszkiewicz K."/>
            <person name="Wedrychowicz H."/>
        </authorList>
    </citation>
    <scope>NUCLEOTIDE SEQUENCE [LARGE SCALE GENOMIC DNA]</scope>
    <source>
        <strain evidence="3">DSM 4029</strain>
    </source>
</reference>
<dbReference type="EMBL" id="WWVX01000005">
    <property type="protein sequence ID" value="MZL69688.1"/>
    <property type="molecule type" value="Genomic_DNA"/>
</dbReference>
<proteinExistence type="predicted"/>
<dbReference type="Proteomes" id="UP000184089">
    <property type="component" value="Unassembled WGS sequence"/>
</dbReference>
<sequence length="57" mass="6432">MLTERAERIALDISTQAFVAKMGHCDLRVDKESGEKAGDFFVSIYKKVKEALDQENV</sequence>